<evidence type="ECO:0008006" key="3">
    <source>
        <dbReference type="Google" id="ProtNLM"/>
    </source>
</evidence>
<feature type="chain" id="PRO_5034878868" description="Type 1 fimbrial protein" evidence="1">
    <location>
        <begin position="23"/>
        <end position="60"/>
    </location>
</feature>
<proteinExistence type="predicted"/>
<dbReference type="EMBL" id="CP074597">
    <property type="protein sequence ID" value="QVP52792.1"/>
    <property type="molecule type" value="Genomic_DNA"/>
</dbReference>
<accession>A0A8E6IN57</accession>
<geneLocation type="plasmid" evidence="2">
    <name>pCFSAN001015</name>
</geneLocation>
<sequence length="60" mass="6173">MKNHYKVIAIAALMFSSSAAIGASSGTINFTGEVKPTTCDVLINGVASPVTINLPAVDQH</sequence>
<keyword evidence="1" id="KW-0732">Signal</keyword>
<evidence type="ECO:0000256" key="1">
    <source>
        <dbReference type="SAM" id="SignalP"/>
    </source>
</evidence>
<gene>
    <name evidence="2" type="ORF">AIT66_24405</name>
</gene>
<name>A0A8E6IN57_SALER</name>
<organism evidence="2">
    <name type="scientific">Salmonella enterica subsp. salamae</name>
    <dbReference type="NCBI Taxonomy" id="59202"/>
    <lineage>
        <taxon>Bacteria</taxon>
        <taxon>Pseudomonadati</taxon>
        <taxon>Pseudomonadota</taxon>
        <taxon>Gammaproteobacteria</taxon>
        <taxon>Enterobacterales</taxon>
        <taxon>Enterobacteriaceae</taxon>
        <taxon>Salmonella</taxon>
    </lineage>
</organism>
<keyword evidence="2" id="KW-0614">Plasmid</keyword>
<feature type="signal peptide" evidence="1">
    <location>
        <begin position="1"/>
        <end position="22"/>
    </location>
</feature>
<reference evidence="2" key="2">
    <citation type="submission" date="2021-05" db="EMBL/GenBank/DDBJ databases">
        <title>Whole genome PacBio Sequel sequence of Salmonella enterica subsp. enterica.</title>
        <authorList>
            <person name="Hoffmann M."/>
            <person name="Balkey M."/>
            <person name="Luo Y."/>
        </authorList>
    </citation>
    <scope>NUCLEOTIDE SEQUENCE</scope>
    <source>
        <plasmid evidence="2">pCFSAN001015</plasmid>
    </source>
</reference>
<dbReference type="AlphaFoldDB" id="A0A8E6IN57"/>
<evidence type="ECO:0000313" key="2">
    <source>
        <dbReference type="EMBL" id="QVP52792.1"/>
    </source>
</evidence>
<reference evidence="2" key="1">
    <citation type="submission" date="2018-07" db="EMBL/GenBank/DDBJ databases">
        <authorList>
            <consortium name="GenomeTrakr network: Whole genome sequencing for foodborne pathogen traceback"/>
        </authorList>
    </citation>
    <scope>NUCLEOTIDE SEQUENCE</scope>
    <source>
        <plasmid evidence="2">pCFSAN001015</plasmid>
    </source>
</reference>
<protein>
    <recommendedName>
        <fullName evidence="3">Type 1 fimbrial protein</fullName>
    </recommendedName>
</protein>